<keyword evidence="2" id="KW-1185">Reference proteome</keyword>
<reference evidence="1 2" key="1">
    <citation type="submission" date="2019-04" db="EMBL/GenBank/DDBJ databases">
        <title>Friends and foes A comparative genomics studyof 23 Aspergillus species from section Flavi.</title>
        <authorList>
            <consortium name="DOE Joint Genome Institute"/>
            <person name="Kjaerbolling I."/>
            <person name="Vesth T."/>
            <person name="Frisvad J.C."/>
            <person name="Nybo J.L."/>
            <person name="Theobald S."/>
            <person name="Kildgaard S."/>
            <person name="Isbrandt T."/>
            <person name="Kuo A."/>
            <person name="Sato A."/>
            <person name="Lyhne E.K."/>
            <person name="Kogle M.E."/>
            <person name="Wiebenga A."/>
            <person name="Kun R.S."/>
            <person name="Lubbers R.J."/>
            <person name="Makela M.R."/>
            <person name="Barry K."/>
            <person name="Chovatia M."/>
            <person name="Clum A."/>
            <person name="Daum C."/>
            <person name="Haridas S."/>
            <person name="He G."/>
            <person name="LaButti K."/>
            <person name="Lipzen A."/>
            <person name="Mondo S."/>
            <person name="Riley R."/>
            <person name="Salamov A."/>
            <person name="Simmons B.A."/>
            <person name="Magnuson J.K."/>
            <person name="Henrissat B."/>
            <person name="Mortensen U.H."/>
            <person name="Larsen T.O."/>
            <person name="Devries R.P."/>
            <person name="Grigoriev I.V."/>
            <person name="Machida M."/>
            <person name="Baker S.E."/>
            <person name="Andersen M.R."/>
        </authorList>
    </citation>
    <scope>NUCLEOTIDE SEQUENCE [LARGE SCALE GENOMIC DNA]</scope>
    <source>
        <strain evidence="1 2">CBS 763.97</strain>
    </source>
</reference>
<dbReference type="RefSeq" id="XP_031929165.1">
    <property type="nucleotide sequence ID" value="XM_032066426.1"/>
</dbReference>
<sequence>MFFLGADFFFRTYPVAKGRRTRHDQRVQYKVGHSAVLTRGAVLPRDLIDRAEWSDPVTSLPIVPMHLRFLSRRCSRYAE</sequence>
<name>A0A5N7A8B8_9EURO</name>
<protein>
    <submittedName>
        <fullName evidence="1">Uncharacterized protein</fullName>
    </submittedName>
</protein>
<proteinExistence type="predicted"/>
<dbReference type="GeneID" id="43650872"/>
<accession>A0A5N7A8B8</accession>
<organism evidence="1 2">
    <name type="scientific">Aspergillus caelatus</name>
    <dbReference type="NCBI Taxonomy" id="61420"/>
    <lineage>
        <taxon>Eukaryota</taxon>
        <taxon>Fungi</taxon>
        <taxon>Dikarya</taxon>
        <taxon>Ascomycota</taxon>
        <taxon>Pezizomycotina</taxon>
        <taxon>Eurotiomycetes</taxon>
        <taxon>Eurotiomycetidae</taxon>
        <taxon>Eurotiales</taxon>
        <taxon>Aspergillaceae</taxon>
        <taxon>Aspergillus</taxon>
        <taxon>Aspergillus subgen. Circumdati</taxon>
    </lineage>
</organism>
<dbReference type="AlphaFoldDB" id="A0A5N7A8B8"/>
<gene>
    <name evidence="1" type="ORF">BDV27DRAFT_125835</name>
</gene>
<dbReference type="Proteomes" id="UP000326268">
    <property type="component" value="Unassembled WGS sequence"/>
</dbReference>
<evidence type="ECO:0000313" key="1">
    <source>
        <dbReference type="EMBL" id="KAE8366084.1"/>
    </source>
</evidence>
<evidence type="ECO:0000313" key="2">
    <source>
        <dbReference type="Proteomes" id="UP000326268"/>
    </source>
</evidence>
<dbReference type="EMBL" id="ML737619">
    <property type="protein sequence ID" value="KAE8366084.1"/>
    <property type="molecule type" value="Genomic_DNA"/>
</dbReference>